<dbReference type="RefSeq" id="WP_061141390.1">
    <property type="nucleotide sequence ID" value="NZ_LNNH01000012.1"/>
</dbReference>
<keyword evidence="2" id="KW-0813">Transport</keyword>
<dbReference type="Gene3D" id="3.40.50.300">
    <property type="entry name" value="P-loop containing nucleotide triphosphate hydrolases"/>
    <property type="match status" value="1"/>
</dbReference>
<dbReference type="InterPro" id="IPR027417">
    <property type="entry name" value="P-loop_NTPase"/>
</dbReference>
<reference evidence="6 7" key="1">
    <citation type="submission" date="2015-11" db="EMBL/GenBank/DDBJ databases">
        <title>Genome Sequence of Bacillus simplex strain VanAntwerpen2.</title>
        <authorList>
            <person name="Couger M.B."/>
        </authorList>
    </citation>
    <scope>NUCLEOTIDE SEQUENCE [LARGE SCALE GENOMIC DNA]</scope>
    <source>
        <strain evidence="6 7">VanAntwerpen02</strain>
    </source>
</reference>
<gene>
    <name evidence="6" type="ORF">AS888_15560</name>
</gene>
<name>A0A109N044_9BACI</name>
<proteinExistence type="inferred from homology"/>
<evidence type="ECO:0000256" key="3">
    <source>
        <dbReference type="ARBA" id="ARBA00022741"/>
    </source>
</evidence>
<evidence type="ECO:0000313" key="7">
    <source>
        <dbReference type="Proteomes" id="UP000064189"/>
    </source>
</evidence>
<dbReference type="FunFam" id="3.40.50.300:FF:000032">
    <property type="entry name" value="Export ABC transporter ATP-binding protein"/>
    <property type="match status" value="1"/>
</dbReference>
<dbReference type="PANTHER" id="PTHR24220:SF692">
    <property type="entry name" value="ABC TRANSPORTER DOMAIN-CONTAINING PROTEIN"/>
    <property type="match status" value="1"/>
</dbReference>
<dbReference type="InterPro" id="IPR015854">
    <property type="entry name" value="ABC_transpr_LolD-like"/>
</dbReference>
<feature type="domain" description="ABC transporter" evidence="5">
    <location>
        <begin position="6"/>
        <end position="244"/>
    </location>
</feature>
<dbReference type="GO" id="GO:0022857">
    <property type="term" value="F:transmembrane transporter activity"/>
    <property type="evidence" value="ECO:0007669"/>
    <property type="project" value="UniProtKB-ARBA"/>
</dbReference>
<dbReference type="InterPro" id="IPR017911">
    <property type="entry name" value="MacB-like_ATP-bd"/>
</dbReference>
<dbReference type="InterPro" id="IPR003439">
    <property type="entry name" value="ABC_transporter-like_ATP-bd"/>
</dbReference>
<protein>
    <submittedName>
        <fullName evidence="6">Macrolide ABC transporter ATP-binding protein</fullName>
    </submittedName>
</protein>
<dbReference type="GO" id="GO:0005524">
    <property type="term" value="F:ATP binding"/>
    <property type="evidence" value="ECO:0007669"/>
    <property type="project" value="UniProtKB-KW"/>
</dbReference>
<dbReference type="GO" id="GO:0016887">
    <property type="term" value="F:ATP hydrolysis activity"/>
    <property type="evidence" value="ECO:0007669"/>
    <property type="project" value="InterPro"/>
</dbReference>
<evidence type="ECO:0000256" key="4">
    <source>
        <dbReference type="ARBA" id="ARBA00022840"/>
    </source>
</evidence>
<dbReference type="GO" id="GO:0098796">
    <property type="term" value="C:membrane protein complex"/>
    <property type="evidence" value="ECO:0007669"/>
    <property type="project" value="UniProtKB-ARBA"/>
</dbReference>
<sequence length="246" mass="27096">MVKPIIKIQNMSKSYELGGETVKALQDVCLTIDKGDFISIIGPSGSGKSTFMNMIGCLDKPDTGEYLLDGKEVEKMKDNELAAIRNIKIGFIFQNFNLLAKLTALENVELPLVYRGVSVKERKEAAVACLDRVGLGDRMNHLPNQLSGGQQQRVAIARALAGNPPVLLADEPTGALDSKTSKEVLQMLKDLNEKGQTIILITHDMEVAKEATRVVRIQDGQLFESGGDWIELERIDEDGHTLYQNQ</sequence>
<dbReference type="PANTHER" id="PTHR24220">
    <property type="entry name" value="IMPORT ATP-BINDING PROTEIN"/>
    <property type="match status" value="1"/>
</dbReference>
<comment type="caution">
    <text evidence="6">The sequence shown here is derived from an EMBL/GenBank/DDBJ whole genome shotgun (WGS) entry which is preliminary data.</text>
</comment>
<evidence type="ECO:0000256" key="2">
    <source>
        <dbReference type="ARBA" id="ARBA00022448"/>
    </source>
</evidence>
<evidence type="ECO:0000313" key="6">
    <source>
        <dbReference type="EMBL" id="KWW21036.1"/>
    </source>
</evidence>
<dbReference type="SMART" id="SM00382">
    <property type="entry name" value="AAA"/>
    <property type="match status" value="1"/>
</dbReference>
<dbReference type="PROSITE" id="PS50893">
    <property type="entry name" value="ABC_TRANSPORTER_2"/>
    <property type="match status" value="1"/>
</dbReference>
<comment type="similarity">
    <text evidence="1">Belongs to the ABC transporter superfamily.</text>
</comment>
<dbReference type="Proteomes" id="UP000064189">
    <property type="component" value="Unassembled WGS sequence"/>
</dbReference>
<dbReference type="PROSITE" id="PS00211">
    <property type="entry name" value="ABC_TRANSPORTER_1"/>
    <property type="match status" value="1"/>
</dbReference>
<dbReference type="GO" id="GO:0005886">
    <property type="term" value="C:plasma membrane"/>
    <property type="evidence" value="ECO:0007669"/>
    <property type="project" value="TreeGrafter"/>
</dbReference>
<keyword evidence="4 6" id="KW-0067">ATP-binding</keyword>
<dbReference type="EMBL" id="LNNH01000012">
    <property type="protein sequence ID" value="KWW21036.1"/>
    <property type="molecule type" value="Genomic_DNA"/>
</dbReference>
<accession>A0A109N044</accession>
<dbReference type="InterPro" id="IPR003593">
    <property type="entry name" value="AAA+_ATPase"/>
</dbReference>
<keyword evidence="3" id="KW-0547">Nucleotide-binding</keyword>
<organism evidence="6 7">
    <name type="scientific">Peribacillus simplex</name>
    <dbReference type="NCBI Taxonomy" id="1478"/>
    <lineage>
        <taxon>Bacteria</taxon>
        <taxon>Bacillati</taxon>
        <taxon>Bacillota</taxon>
        <taxon>Bacilli</taxon>
        <taxon>Bacillales</taxon>
        <taxon>Bacillaceae</taxon>
        <taxon>Peribacillus</taxon>
    </lineage>
</organism>
<evidence type="ECO:0000259" key="5">
    <source>
        <dbReference type="PROSITE" id="PS50893"/>
    </source>
</evidence>
<dbReference type="CDD" id="cd03255">
    <property type="entry name" value="ABC_MJ0796_LolCDE_FtsE"/>
    <property type="match status" value="1"/>
</dbReference>
<dbReference type="SUPFAM" id="SSF52540">
    <property type="entry name" value="P-loop containing nucleoside triphosphate hydrolases"/>
    <property type="match status" value="1"/>
</dbReference>
<dbReference type="Pfam" id="PF00005">
    <property type="entry name" value="ABC_tran"/>
    <property type="match status" value="1"/>
</dbReference>
<keyword evidence="7" id="KW-1185">Reference proteome</keyword>
<evidence type="ECO:0000256" key="1">
    <source>
        <dbReference type="ARBA" id="ARBA00005417"/>
    </source>
</evidence>
<dbReference type="InterPro" id="IPR017871">
    <property type="entry name" value="ABC_transporter-like_CS"/>
</dbReference>
<dbReference type="AlphaFoldDB" id="A0A109N044"/>